<dbReference type="EMBL" id="CP003537">
    <property type="protein sequence ID" value="AGH94492.1"/>
    <property type="molecule type" value="Genomic_DNA"/>
</dbReference>
<dbReference type="Pfam" id="PF02583">
    <property type="entry name" value="Trns_repr_metal"/>
    <property type="match status" value="1"/>
</dbReference>
<dbReference type="HOGENOM" id="CLU_130332_3_0_7"/>
<protein>
    <recommendedName>
        <fullName evidence="4">Transcriptional regulator</fullName>
    </recommendedName>
</protein>
<reference evidence="2 3" key="1">
    <citation type="journal article" date="2013" name="ISME J.">
        <title>By their genes ye shall know them: genomic signatures of predatory bacteria.</title>
        <authorList>
            <person name="Pasternak Z."/>
            <person name="Pietrokovski S."/>
            <person name="Rotem O."/>
            <person name="Gophna U."/>
            <person name="Lurie-Weinberger M.N."/>
            <person name="Jurkevitch E."/>
        </authorList>
    </citation>
    <scope>NUCLEOTIDE SEQUENCE [LARGE SCALE GENOMIC DNA]</scope>
    <source>
        <strain evidence="2 3">JSS</strain>
    </source>
</reference>
<dbReference type="CDD" id="cd10153">
    <property type="entry name" value="RcnR-FrmR-like_DUF156"/>
    <property type="match status" value="1"/>
</dbReference>
<name>M4V595_9BACT</name>
<dbReference type="PANTHER" id="PTHR33677:SF5">
    <property type="entry name" value="TRANSCRIPTIONAL REPRESSOR FRMR"/>
    <property type="match status" value="1"/>
</dbReference>
<dbReference type="GO" id="GO:0003677">
    <property type="term" value="F:DNA binding"/>
    <property type="evidence" value="ECO:0007669"/>
    <property type="project" value="InterPro"/>
</dbReference>
<dbReference type="KEGG" id="bex:A11Q_272"/>
<keyword evidence="3" id="KW-1185">Reference proteome</keyword>
<evidence type="ECO:0000313" key="2">
    <source>
        <dbReference type="EMBL" id="AGH94492.1"/>
    </source>
</evidence>
<dbReference type="RefSeq" id="WP_015468982.1">
    <property type="nucleotide sequence ID" value="NC_020813.1"/>
</dbReference>
<organism evidence="2 3">
    <name type="scientific">Pseudobdellovibrio exovorus JSS</name>
    <dbReference type="NCBI Taxonomy" id="1184267"/>
    <lineage>
        <taxon>Bacteria</taxon>
        <taxon>Pseudomonadati</taxon>
        <taxon>Bdellovibrionota</taxon>
        <taxon>Bdellovibrionia</taxon>
        <taxon>Bdellovibrionales</taxon>
        <taxon>Pseudobdellovibrionaceae</taxon>
        <taxon>Pseudobdellovibrio</taxon>
    </lineage>
</organism>
<accession>M4V595</accession>
<dbReference type="InterPro" id="IPR003735">
    <property type="entry name" value="Metal_Tscrpt_repr"/>
</dbReference>
<dbReference type="GO" id="GO:0046872">
    <property type="term" value="F:metal ion binding"/>
    <property type="evidence" value="ECO:0007669"/>
    <property type="project" value="InterPro"/>
</dbReference>
<evidence type="ECO:0008006" key="4">
    <source>
        <dbReference type="Google" id="ProtNLM"/>
    </source>
</evidence>
<gene>
    <name evidence="2" type="ORF">A11Q_272</name>
</gene>
<dbReference type="PANTHER" id="PTHR33677">
    <property type="entry name" value="TRANSCRIPTIONAL REPRESSOR FRMR-RELATED"/>
    <property type="match status" value="1"/>
</dbReference>
<sequence length="92" mass="10293">MSHVIENKKKLVSRIRRIKGQLEAVERSLEADADCFAVLQTLSACRGGLNGLMGELVEGHITEHVMQNARSPKSSQDKAALELIKVMKTYWK</sequence>
<dbReference type="STRING" id="1184267.A11Q_272"/>
<dbReference type="Gene3D" id="1.20.58.1000">
    <property type="entry name" value="Metal-sensitive repressor, helix protomer"/>
    <property type="match status" value="1"/>
</dbReference>
<comment type="similarity">
    <text evidence="1">Belongs to the FrmR/RcnR family.</text>
</comment>
<evidence type="ECO:0000313" key="3">
    <source>
        <dbReference type="Proteomes" id="UP000012040"/>
    </source>
</evidence>
<dbReference type="InterPro" id="IPR038390">
    <property type="entry name" value="Metal_Tscrpt_repr_sf"/>
</dbReference>
<dbReference type="OrthoDB" id="9806052at2"/>
<evidence type="ECO:0000256" key="1">
    <source>
        <dbReference type="ARBA" id="ARBA00005260"/>
    </source>
</evidence>
<dbReference type="Proteomes" id="UP000012040">
    <property type="component" value="Chromosome"/>
</dbReference>
<dbReference type="eggNOG" id="COG1937">
    <property type="taxonomic scope" value="Bacteria"/>
</dbReference>
<proteinExistence type="inferred from homology"/>
<dbReference type="AlphaFoldDB" id="M4V595"/>
<dbReference type="GO" id="GO:0045892">
    <property type="term" value="P:negative regulation of DNA-templated transcription"/>
    <property type="evidence" value="ECO:0007669"/>
    <property type="project" value="UniProtKB-ARBA"/>
</dbReference>
<dbReference type="PATRIC" id="fig|1184267.3.peg.274"/>